<sequence>MSLHQTQEIAPVSTQHEEMLVAIREAKRSIKRFLDAFAAPKPGQHDFHLKVAFRDEQTGEVEHIWVTDLDLSGDVPCGRIANQPRLKGLSFLQLVHFEKPRVTDWMYRENGHVVGAYTTRALARGLERDTTLHSGLHRRRTVN</sequence>
<dbReference type="Proteomes" id="UP000198356">
    <property type="component" value="Unassembled WGS sequence"/>
</dbReference>
<accession>A0A239DJB1</accession>
<dbReference type="InterPro" id="IPR018756">
    <property type="entry name" value="DUF2314"/>
</dbReference>
<keyword evidence="3" id="KW-1185">Reference proteome</keyword>
<evidence type="ECO:0000313" key="2">
    <source>
        <dbReference type="EMBL" id="SNS32540.1"/>
    </source>
</evidence>
<proteinExistence type="predicted"/>
<dbReference type="Pfam" id="PF10077">
    <property type="entry name" value="DUF2314"/>
    <property type="match status" value="1"/>
</dbReference>
<protein>
    <submittedName>
        <fullName evidence="2">Uncharacterized conserved protein YegJ, DUF2314 family</fullName>
    </submittedName>
</protein>
<dbReference type="AlphaFoldDB" id="A0A239DJB1"/>
<dbReference type="OrthoDB" id="121776at2"/>
<dbReference type="RefSeq" id="WP_142988173.1">
    <property type="nucleotide sequence ID" value="NZ_FZOU01000001.1"/>
</dbReference>
<evidence type="ECO:0000313" key="3">
    <source>
        <dbReference type="Proteomes" id="UP000198356"/>
    </source>
</evidence>
<reference evidence="2 3" key="1">
    <citation type="submission" date="2017-06" db="EMBL/GenBank/DDBJ databases">
        <authorList>
            <person name="Kim H.J."/>
            <person name="Triplett B.A."/>
        </authorList>
    </citation>
    <scope>NUCLEOTIDE SEQUENCE [LARGE SCALE GENOMIC DNA]</scope>
    <source>
        <strain evidence="2 3">DSM 18704</strain>
    </source>
</reference>
<gene>
    <name evidence="2" type="ORF">SAMN05421770_101505</name>
</gene>
<evidence type="ECO:0000259" key="1">
    <source>
        <dbReference type="Pfam" id="PF10077"/>
    </source>
</evidence>
<name>A0A239DJB1_9BACT</name>
<dbReference type="EMBL" id="FZOU01000001">
    <property type="protein sequence ID" value="SNS32540.1"/>
    <property type="molecule type" value="Genomic_DNA"/>
</dbReference>
<feature type="domain" description="DUF2314" evidence="1">
    <location>
        <begin position="17"/>
        <end position="129"/>
    </location>
</feature>
<organism evidence="2 3">
    <name type="scientific">Granulicella rosea</name>
    <dbReference type="NCBI Taxonomy" id="474952"/>
    <lineage>
        <taxon>Bacteria</taxon>
        <taxon>Pseudomonadati</taxon>
        <taxon>Acidobacteriota</taxon>
        <taxon>Terriglobia</taxon>
        <taxon>Terriglobales</taxon>
        <taxon>Acidobacteriaceae</taxon>
        <taxon>Granulicella</taxon>
    </lineage>
</organism>